<dbReference type="EMBL" id="JAUBDH010000001">
    <property type="protein sequence ID" value="MDW0108708.1"/>
    <property type="molecule type" value="Genomic_DNA"/>
</dbReference>
<dbReference type="PANTHER" id="PTHR44757:SF2">
    <property type="entry name" value="BIOFILM ARCHITECTURE MAINTENANCE PROTEIN MBAA"/>
    <property type="match status" value="1"/>
</dbReference>
<keyword evidence="2" id="KW-0548">Nucleotidyltransferase</keyword>
<keyword evidence="3" id="KW-1185">Reference proteome</keyword>
<sequence>MGLISQYHYDNRHGDTMYHILNESFLIAHLSAEGKFIDANESFLKLFNYSLDDLYMKDCNLLLNGYWYDVEGVAKSIHQGKTWHGESCFITKDGDMKWLESNYIPILRNDGIVDKVLSLHLDRSHQKEAIKWQHLAMRNELTNLPNRRGIMNALDFHIAKADFRCTSLGVLYMDVNHFKFINDSYGHCVGDVLLLEIGRRLSKVPFCENNIFHISGDEFIVLLEDTAAIEEAMDSIHAVFDDEFLIESFKIKASVSVGVSVYPEDSDDPKRLIQLADSSMYEAKIVSCSADAIPNSWIDRQAE</sequence>
<dbReference type="Gene3D" id="3.30.450.20">
    <property type="entry name" value="PAS domain"/>
    <property type="match status" value="1"/>
</dbReference>
<dbReference type="CDD" id="cd00130">
    <property type="entry name" value="PAS"/>
    <property type="match status" value="1"/>
</dbReference>
<dbReference type="RefSeq" id="WP_317933920.1">
    <property type="nucleotide sequence ID" value="NZ_JAUBDH010000001.1"/>
</dbReference>
<organism evidence="2 3">
    <name type="scientific">Sporosarcina aquimarina</name>
    <dbReference type="NCBI Taxonomy" id="114975"/>
    <lineage>
        <taxon>Bacteria</taxon>
        <taxon>Bacillati</taxon>
        <taxon>Bacillota</taxon>
        <taxon>Bacilli</taxon>
        <taxon>Bacillales</taxon>
        <taxon>Caryophanaceae</taxon>
        <taxon>Sporosarcina</taxon>
    </lineage>
</organism>
<dbReference type="Gene3D" id="3.30.70.270">
    <property type="match status" value="1"/>
</dbReference>
<dbReference type="Pfam" id="PF13426">
    <property type="entry name" value="PAS_9"/>
    <property type="match status" value="1"/>
</dbReference>
<dbReference type="PROSITE" id="PS50887">
    <property type="entry name" value="GGDEF"/>
    <property type="match status" value="1"/>
</dbReference>
<dbReference type="InterPro" id="IPR029787">
    <property type="entry name" value="Nucleotide_cyclase"/>
</dbReference>
<dbReference type="InterPro" id="IPR052155">
    <property type="entry name" value="Biofilm_reg_signaling"/>
</dbReference>
<name>A0ABU4FVH7_9BACL</name>
<evidence type="ECO:0000259" key="1">
    <source>
        <dbReference type="PROSITE" id="PS50887"/>
    </source>
</evidence>
<feature type="domain" description="GGDEF" evidence="1">
    <location>
        <begin position="166"/>
        <end position="296"/>
    </location>
</feature>
<dbReference type="NCBIfam" id="TIGR00229">
    <property type="entry name" value="sensory_box"/>
    <property type="match status" value="1"/>
</dbReference>
<dbReference type="InterPro" id="IPR000160">
    <property type="entry name" value="GGDEF_dom"/>
</dbReference>
<gene>
    <name evidence="2" type="ORF">QT716_01450</name>
</gene>
<dbReference type="InterPro" id="IPR043128">
    <property type="entry name" value="Rev_trsase/Diguanyl_cyclase"/>
</dbReference>
<protein>
    <submittedName>
        <fullName evidence="2">Sensor domain-containing diguanylate cyclase</fullName>
        <ecNumber evidence="2">2.7.7.65</ecNumber>
    </submittedName>
</protein>
<proteinExistence type="predicted"/>
<dbReference type="CDD" id="cd01949">
    <property type="entry name" value="GGDEF"/>
    <property type="match status" value="1"/>
</dbReference>
<dbReference type="InterPro" id="IPR035965">
    <property type="entry name" value="PAS-like_dom_sf"/>
</dbReference>
<evidence type="ECO:0000313" key="2">
    <source>
        <dbReference type="EMBL" id="MDW0108708.1"/>
    </source>
</evidence>
<accession>A0ABU4FVH7</accession>
<dbReference type="NCBIfam" id="TIGR00254">
    <property type="entry name" value="GGDEF"/>
    <property type="match status" value="1"/>
</dbReference>
<dbReference type="GO" id="GO:0052621">
    <property type="term" value="F:diguanylate cyclase activity"/>
    <property type="evidence" value="ECO:0007669"/>
    <property type="project" value="UniProtKB-EC"/>
</dbReference>
<dbReference type="Proteomes" id="UP001280629">
    <property type="component" value="Unassembled WGS sequence"/>
</dbReference>
<dbReference type="EC" id="2.7.7.65" evidence="2"/>
<evidence type="ECO:0000313" key="3">
    <source>
        <dbReference type="Proteomes" id="UP001280629"/>
    </source>
</evidence>
<comment type="caution">
    <text evidence="2">The sequence shown here is derived from an EMBL/GenBank/DDBJ whole genome shotgun (WGS) entry which is preliminary data.</text>
</comment>
<dbReference type="SUPFAM" id="SSF55785">
    <property type="entry name" value="PYP-like sensor domain (PAS domain)"/>
    <property type="match status" value="1"/>
</dbReference>
<dbReference type="PANTHER" id="PTHR44757">
    <property type="entry name" value="DIGUANYLATE CYCLASE DGCP"/>
    <property type="match status" value="1"/>
</dbReference>
<dbReference type="InterPro" id="IPR000014">
    <property type="entry name" value="PAS"/>
</dbReference>
<reference evidence="2 3" key="1">
    <citation type="submission" date="2023-06" db="EMBL/GenBank/DDBJ databases">
        <title>Sporosarcina sp. nov., isolated from Korean traditional fermented seafood 'Jeotgal'.</title>
        <authorList>
            <person name="Yang A.-I."/>
            <person name="Shin N.-R."/>
        </authorList>
    </citation>
    <scope>NUCLEOTIDE SEQUENCE [LARGE SCALE GENOMIC DNA]</scope>
    <source>
        <strain evidence="2 3">KCTC3840</strain>
    </source>
</reference>
<dbReference type="SMART" id="SM00267">
    <property type="entry name" value="GGDEF"/>
    <property type="match status" value="1"/>
</dbReference>
<keyword evidence="2" id="KW-0808">Transferase</keyword>
<dbReference type="SUPFAM" id="SSF55073">
    <property type="entry name" value="Nucleotide cyclase"/>
    <property type="match status" value="1"/>
</dbReference>
<dbReference type="Pfam" id="PF00990">
    <property type="entry name" value="GGDEF"/>
    <property type="match status" value="1"/>
</dbReference>